<dbReference type="AlphaFoldDB" id="A0A2S9D7E5"/>
<organism evidence="1 2">
    <name type="scientific">Pseudomonas cedrina</name>
    <dbReference type="NCBI Taxonomy" id="651740"/>
    <lineage>
        <taxon>Bacteria</taxon>
        <taxon>Pseudomonadati</taxon>
        <taxon>Pseudomonadota</taxon>
        <taxon>Gammaproteobacteria</taxon>
        <taxon>Pseudomonadales</taxon>
        <taxon>Pseudomonadaceae</taxon>
        <taxon>Pseudomonas</taxon>
    </lineage>
</organism>
<proteinExistence type="predicted"/>
<name>A0A2S9D7E5_PSECE</name>
<protein>
    <submittedName>
        <fullName evidence="1">Type I secretion protein</fullName>
    </submittedName>
</protein>
<evidence type="ECO:0000313" key="2">
    <source>
        <dbReference type="Proteomes" id="UP000239458"/>
    </source>
</evidence>
<dbReference type="RefSeq" id="WP_105227003.1">
    <property type="nucleotide sequence ID" value="NZ_PCQE01000065.1"/>
</dbReference>
<evidence type="ECO:0000313" key="1">
    <source>
        <dbReference type="EMBL" id="PRB93102.1"/>
    </source>
</evidence>
<reference evidence="1 2" key="1">
    <citation type="submission" date="2017-09" db="EMBL/GenBank/DDBJ databases">
        <title>Genomic, metabolic, and phenotypic characteristics of bacterial isolates from the natural microbiome of the model nematode Caenorhabditis elegans.</title>
        <authorList>
            <person name="Zimmermann J."/>
            <person name="Obeng N."/>
            <person name="Yang W."/>
            <person name="Obeng O."/>
            <person name="Kissoyan K."/>
            <person name="Pees B."/>
            <person name="Dirksen P."/>
            <person name="Hoppner M."/>
            <person name="Franke A."/>
            <person name="Rosenstiel P."/>
            <person name="Leippe M."/>
            <person name="Dierking K."/>
            <person name="Kaleta C."/>
            <person name="Schulenburg H."/>
        </authorList>
    </citation>
    <scope>NUCLEOTIDE SEQUENCE [LARGE SCALE GENOMIC DNA]</scope>
    <source>
        <strain evidence="1 2">MYb184</strain>
    </source>
</reference>
<dbReference type="Proteomes" id="UP000239458">
    <property type="component" value="Unassembled WGS sequence"/>
</dbReference>
<comment type="caution">
    <text evidence="1">The sequence shown here is derived from an EMBL/GenBank/DDBJ whole genome shotgun (WGS) entry which is preliminary data.</text>
</comment>
<gene>
    <name evidence="1" type="ORF">CQ006_24855</name>
</gene>
<dbReference type="Gene3D" id="2.150.10.10">
    <property type="entry name" value="Serralysin-like metalloprotease, C-terminal"/>
    <property type="match status" value="1"/>
</dbReference>
<dbReference type="EMBL" id="PCQE01000065">
    <property type="protein sequence ID" value="PRB93102.1"/>
    <property type="molecule type" value="Genomic_DNA"/>
</dbReference>
<sequence>MTTSKTHTKKRRETLLALDQSLGPLVVGELTVSRIDLAAMGAQVAGKPVKTHRLAVREADQTLLDSIRFSASRLQGYLRGSSSVSDSSAAVLFEFAALRSTQAAPLLVVKSGDDNPGAVGKLDRLLRSVQKTNLNQAAQLEGMPGWVEPKKSRSLAVMGAGLEVYGYYSAINALAEAIKTGDINEAVVTGAELFANLTGTALELALEHLGRRLLENGHKVLAGFSASSLGQILRRGAGLFALVLTLPFDYHNAKQSLHKAANSTGKEALDHYVNAGFSIVSASVSVALGVAALAGFGVAGPLGIAAAAVLMFGAQLYAAVRQVDEIDDYIELSVFERLHTGWLAFQGKEPEKEIRERFALARMENWYAQHLTNQAETWLRGALRGTVQAVVNGGFEVRLSPVRHWKHRWNEVEGEDPYIDTTEPMVVDQNDQIDASSASVGRLPGVVLGQGDANSAVLWRLGGGNDDVKGFAEIPNIFQFGEGQKQLTGGARDDVFSYNMPTGTLDEADAHRPASQLRGEAGSDTLYLSNSAIYEHNTQGYAIDLQAGTVVRRKDIDKPLPHHSISLDSIENIATPAGVASQVKGSEQANTIIANGDGDRIEAAQGNDTVIVLGSNAWVDGGAGKDRYVLATNRGTVSLYEQDWAEGAVIEMRWPLSAIAHWGIQGCALVIVVWRGVNGELPQHVIKLEQLYTQGDDRRWLNKHSLLFLTEDGYMLEPILEPTLVGNEDADVTVAVRAGGQDVSLDRVLNAGTFVVPHGRSTRCFIERGPHRKVVEVRLKSDATACVLYVDYSSQEILQVLAGYRVTLRRLVHFDSLTYSDVKLTISFTDGSQLVLCEYASDRSSIRTNVTSNIIAVSLKLDCQFVLVMNDGVSYRIQAAQQTYTQDRASPGFNTFDGSSALVKRPGIHGFFRPHSAKGTWLQSSPQKVVIPAPPHYQKSYSLMGRASTYEVVPSTGSTIYLSTPGALAKKSDASFWRINTAKLGELIERAHIVLIENTLTLGSVKVLLPPVTDPSVPLEQVSVLTKQGEQYDIRQDLGGIYLAQLDASPYQTVAEVWEALRRSRQWSTLMAHQLRVIGLELSDGTVSGVHYDSGRDCWGADVDPLRTVTSADLRFSGVDPV</sequence>
<dbReference type="SUPFAM" id="SSF51120">
    <property type="entry name" value="beta-Roll"/>
    <property type="match status" value="1"/>
</dbReference>
<accession>A0A2S9D7E5</accession>
<dbReference type="InterPro" id="IPR011049">
    <property type="entry name" value="Serralysin-like_metalloprot_C"/>
</dbReference>